<dbReference type="EMBL" id="JACIIU010000006">
    <property type="protein sequence ID" value="MBB6261211.1"/>
    <property type="molecule type" value="Genomic_DNA"/>
</dbReference>
<comment type="caution">
    <text evidence="2">The sequence shown here is derived from an EMBL/GenBank/DDBJ whole genome shotgun (WGS) entry which is preliminary data.</text>
</comment>
<feature type="signal peptide" evidence="1">
    <location>
        <begin position="1"/>
        <end position="20"/>
    </location>
</feature>
<organism evidence="2 3">
    <name type="scientific">Paenochrobactrum gallinarii</name>
    <dbReference type="NCBI Taxonomy" id="643673"/>
    <lineage>
        <taxon>Bacteria</taxon>
        <taxon>Pseudomonadati</taxon>
        <taxon>Pseudomonadota</taxon>
        <taxon>Alphaproteobacteria</taxon>
        <taxon>Hyphomicrobiales</taxon>
        <taxon>Brucellaceae</taxon>
        <taxon>Paenochrobactrum</taxon>
    </lineage>
</organism>
<evidence type="ECO:0000313" key="3">
    <source>
        <dbReference type="Proteomes" id="UP000555393"/>
    </source>
</evidence>
<protein>
    <recommendedName>
        <fullName evidence="4">DUF930 domain-containing protein</fullName>
    </recommendedName>
</protein>
<evidence type="ECO:0000313" key="2">
    <source>
        <dbReference type="EMBL" id="MBB6261211.1"/>
    </source>
</evidence>
<evidence type="ECO:0008006" key="4">
    <source>
        <dbReference type="Google" id="ProtNLM"/>
    </source>
</evidence>
<evidence type="ECO:0000256" key="1">
    <source>
        <dbReference type="SAM" id="SignalP"/>
    </source>
</evidence>
<reference evidence="2 3" key="1">
    <citation type="submission" date="2020-08" db="EMBL/GenBank/DDBJ databases">
        <title>Genomic Encyclopedia of Type Strains, Phase IV (KMG-IV): sequencing the most valuable type-strain genomes for metagenomic binning, comparative biology and taxonomic classification.</title>
        <authorList>
            <person name="Goeker M."/>
        </authorList>
    </citation>
    <scope>NUCLEOTIDE SEQUENCE [LARGE SCALE GENOMIC DNA]</scope>
    <source>
        <strain evidence="2 3">DSM 22336</strain>
    </source>
</reference>
<keyword evidence="3" id="KW-1185">Reference proteome</keyword>
<dbReference type="Proteomes" id="UP000555393">
    <property type="component" value="Unassembled WGS sequence"/>
</dbReference>
<dbReference type="InterPro" id="IPR009273">
    <property type="entry name" value="DUF930"/>
</dbReference>
<sequence>MKLLKFIIAGVVFCAMPANAMTALEIAQLKKLDPATRLEQRCDVEAMEVINRSESGFSPDKVLAYAFSEPTIKPQSIIAKGAALRSRNQWYRLSYSCKTDTDRMTILSFKYKLGGIVPHDQWDAHYLVP</sequence>
<proteinExistence type="predicted"/>
<name>A0A841M4I3_9HYPH</name>
<dbReference type="AlphaFoldDB" id="A0A841M4I3"/>
<feature type="chain" id="PRO_5032797312" description="DUF930 domain-containing protein" evidence="1">
    <location>
        <begin position="21"/>
        <end position="129"/>
    </location>
</feature>
<gene>
    <name evidence="2" type="ORF">FHS77_001761</name>
</gene>
<keyword evidence="1" id="KW-0732">Signal</keyword>
<dbReference type="RefSeq" id="WP_184222351.1">
    <property type="nucleotide sequence ID" value="NZ_JACIIU010000006.1"/>
</dbReference>
<accession>A0A841M4I3</accession>
<dbReference type="Pfam" id="PF06059">
    <property type="entry name" value="DUF930"/>
    <property type="match status" value="1"/>
</dbReference>